<keyword evidence="3 8" id="KW-0418">Kinase</keyword>
<dbReference type="SUPFAM" id="SSF53067">
    <property type="entry name" value="Actin-like ATPase domain"/>
    <property type="match status" value="2"/>
</dbReference>
<dbReference type="PIRSF" id="PIRSF000538">
    <property type="entry name" value="GlpK"/>
    <property type="match status" value="1"/>
</dbReference>
<dbReference type="Proteomes" id="UP000504629">
    <property type="component" value="Unplaced"/>
</dbReference>
<dbReference type="InterPro" id="IPR018485">
    <property type="entry name" value="FGGY_C"/>
</dbReference>
<dbReference type="Pfam" id="PF02782">
    <property type="entry name" value="FGGY_C"/>
    <property type="match status" value="1"/>
</dbReference>
<feature type="domain" description="Carbohydrate kinase FGGY C-terminal" evidence="6">
    <location>
        <begin position="283"/>
        <end position="490"/>
    </location>
</feature>
<dbReference type="GO" id="GO:0005737">
    <property type="term" value="C:cytoplasm"/>
    <property type="evidence" value="ECO:0007669"/>
    <property type="project" value="TreeGrafter"/>
</dbReference>
<dbReference type="PANTHER" id="PTHR43435">
    <property type="entry name" value="RIBULOKINASE"/>
    <property type="match status" value="1"/>
</dbReference>
<feature type="domain" description="Carbohydrate kinase FGGY N-terminal" evidence="5">
    <location>
        <begin position="6"/>
        <end position="264"/>
    </location>
</feature>
<evidence type="ECO:0000313" key="7">
    <source>
        <dbReference type="Proteomes" id="UP000504629"/>
    </source>
</evidence>
<sequence>MSNAVYFVGVDVGSSSVRAALVDNRGHVHKTSVREILTWKPKYNFYEQSSENIWNRSLEVIKDVVSGTDAANIKGIGFDATCSLVALDKNFNAIAVSDSNNNDQNVIMWMDHRAYNEANAINKTNHTVLKYVGGKVSLEMQMPKLLWLKNNLSEKWSQYGHFFDLPDFLTWKATGSMSRSLCSLVCKWNYECSARNKQGWNLDFLHEIGLNDLADDNYFKIGNKVLMPGEYCGGLTNDVACIVGLKTGTPVATSIIDAHAGGLGMIGARAQGIDSDKSSRLCLICGSSTCHMAVNKDAVLVEGVWGPYYSAMVPNMWLNEAGQSASGILLDHIIESHPAGSALLKTKSSGEIRRHLRDILLEMAKKEGLSSIDFLTKEVHVWPDFHGNRSPLADPTMRGMMTGLTINSNEENLAVLYLATLQALSYGTRHIIDALIQAGYKPFKSLLVCGGIIKDPLFVSTQADAASLPILQPHEKDSVLVGSAILGACASQYFPNIQDAIHNMGGTADVIQPDSNTKLYHDKKYRIFLKMYQDQLEYRSIMNSQ</sequence>
<dbReference type="Gene3D" id="3.30.420.40">
    <property type="match status" value="1"/>
</dbReference>
<dbReference type="Gene3D" id="1.20.58.2240">
    <property type="match status" value="1"/>
</dbReference>
<dbReference type="PANTHER" id="PTHR43435:SF4">
    <property type="entry name" value="FGGY CARBOHYDRATE KINASE DOMAIN-CONTAINING PROTEIN"/>
    <property type="match status" value="1"/>
</dbReference>
<dbReference type="FunFam" id="3.30.420.40:FF:000101">
    <property type="entry name" value="FGGY carbohydrate kinase domain-containing protein"/>
    <property type="match status" value="1"/>
</dbReference>
<dbReference type="InterPro" id="IPR006003">
    <property type="entry name" value="FGGY_RbtK-like"/>
</dbReference>
<dbReference type="GO" id="GO:0019150">
    <property type="term" value="F:D-ribulokinase activity"/>
    <property type="evidence" value="ECO:0007669"/>
    <property type="project" value="TreeGrafter"/>
</dbReference>
<comment type="similarity">
    <text evidence="1">Belongs to the FGGY kinase family.</text>
</comment>
<protein>
    <recommendedName>
        <fullName evidence="4">FGGY carbohydrate kinase domain-containing protein</fullName>
    </recommendedName>
</protein>
<evidence type="ECO:0000256" key="2">
    <source>
        <dbReference type="ARBA" id="ARBA00022679"/>
    </source>
</evidence>
<evidence type="ECO:0000313" key="8">
    <source>
        <dbReference type="RefSeq" id="XP_028038084.1"/>
    </source>
</evidence>
<organism evidence="7 8">
    <name type="scientific">Bombyx mandarina</name>
    <name type="common">Wild silk moth</name>
    <name type="synonym">Wild silkworm</name>
    <dbReference type="NCBI Taxonomy" id="7092"/>
    <lineage>
        <taxon>Eukaryota</taxon>
        <taxon>Metazoa</taxon>
        <taxon>Ecdysozoa</taxon>
        <taxon>Arthropoda</taxon>
        <taxon>Hexapoda</taxon>
        <taxon>Insecta</taxon>
        <taxon>Pterygota</taxon>
        <taxon>Neoptera</taxon>
        <taxon>Endopterygota</taxon>
        <taxon>Lepidoptera</taxon>
        <taxon>Glossata</taxon>
        <taxon>Ditrysia</taxon>
        <taxon>Bombycoidea</taxon>
        <taxon>Bombycidae</taxon>
        <taxon>Bombycinae</taxon>
        <taxon>Bombyx</taxon>
    </lineage>
</organism>
<dbReference type="RefSeq" id="XP_028038084.1">
    <property type="nucleotide sequence ID" value="XM_028182283.1"/>
</dbReference>
<dbReference type="GO" id="GO:0019321">
    <property type="term" value="P:pentose metabolic process"/>
    <property type="evidence" value="ECO:0007669"/>
    <property type="project" value="TreeGrafter"/>
</dbReference>
<evidence type="ECO:0000256" key="4">
    <source>
        <dbReference type="ARBA" id="ARBA00074355"/>
    </source>
</evidence>
<keyword evidence="7" id="KW-1185">Reference proteome</keyword>
<dbReference type="Pfam" id="PF00370">
    <property type="entry name" value="FGGY_N"/>
    <property type="match status" value="1"/>
</dbReference>
<dbReference type="KEGG" id="bman:114248863"/>
<keyword evidence="2" id="KW-0808">Transferase</keyword>
<name>A0A6J2KCR2_BOMMA</name>
<evidence type="ECO:0000256" key="3">
    <source>
        <dbReference type="ARBA" id="ARBA00022777"/>
    </source>
</evidence>
<gene>
    <name evidence="8" type="primary">LOC114248863</name>
</gene>
<dbReference type="SMR" id="A0A6J2KCR2"/>
<dbReference type="InterPro" id="IPR043129">
    <property type="entry name" value="ATPase_NBD"/>
</dbReference>
<reference evidence="8" key="1">
    <citation type="submission" date="2025-08" db="UniProtKB">
        <authorList>
            <consortium name="RefSeq"/>
        </authorList>
    </citation>
    <scope>IDENTIFICATION</scope>
    <source>
        <tissue evidence="8">Silk gland</tissue>
    </source>
</reference>
<dbReference type="OrthoDB" id="203824at2759"/>
<evidence type="ECO:0000259" key="5">
    <source>
        <dbReference type="Pfam" id="PF00370"/>
    </source>
</evidence>
<accession>A0A6J2KCR2</accession>
<dbReference type="InterPro" id="IPR018484">
    <property type="entry name" value="FGGY_N"/>
</dbReference>
<dbReference type="AlphaFoldDB" id="A0A6J2KCR2"/>
<evidence type="ECO:0000256" key="1">
    <source>
        <dbReference type="ARBA" id="ARBA00009156"/>
    </source>
</evidence>
<evidence type="ECO:0000259" key="6">
    <source>
        <dbReference type="Pfam" id="PF02782"/>
    </source>
</evidence>
<proteinExistence type="inferred from homology"/>
<dbReference type="NCBIfam" id="TIGR01315">
    <property type="entry name" value="5C_CHO_kinase"/>
    <property type="match status" value="1"/>
</dbReference>
<dbReference type="InterPro" id="IPR000577">
    <property type="entry name" value="Carb_kinase_FGGY"/>
</dbReference>
<dbReference type="CDD" id="cd07782">
    <property type="entry name" value="ASKHA_NBD_FGGY_D-RBK"/>
    <property type="match status" value="1"/>
</dbReference>
<dbReference type="GeneID" id="114248863"/>